<evidence type="ECO:0000313" key="2">
    <source>
        <dbReference type="EnsemblPlants" id="TuG1812G0500004523.01.T02.cds302873"/>
    </source>
</evidence>
<organism evidence="2 3">
    <name type="scientific">Triticum urartu</name>
    <name type="common">Red wild einkorn</name>
    <name type="synonym">Crithodium urartu</name>
    <dbReference type="NCBI Taxonomy" id="4572"/>
    <lineage>
        <taxon>Eukaryota</taxon>
        <taxon>Viridiplantae</taxon>
        <taxon>Streptophyta</taxon>
        <taxon>Embryophyta</taxon>
        <taxon>Tracheophyta</taxon>
        <taxon>Spermatophyta</taxon>
        <taxon>Magnoliopsida</taxon>
        <taxon>Liliopsida</taxon>
        <taxon>Poales</taxon>
        <taxon>Poaceae</taxon>
        <taxon>BOP clade</taxon>
        <taxon>Pooideae</taxon>
        <taxon>Triticodae</taxon>
        <taxon>Triticeae</taxon>
        <taxon>Triticinae</taxon>
        <taxon>Triticum</taxon>
    </lineage>
</organism>
<dbReference type="Proteomes" id="UP000015106">
    <property type="component" value="Chromosome 5"/>
</dbReference>
<name>A0A8R7QJ65_TRIUA</name>
<evidence type="ECO:0000313" key="3">
    <source>
        <dbReference type="Proteomes" id="UP000015106"/>
    </source>
</evidence>
<keyword evidence="3" id="KW-1185">Reference proteome</keyword>
<dbReference type="Gramene" id="TuG1812G0500004523.01.T02">
    <property type="protein sequence ID" value="TuG1812G0500004523.01.T02.cds302873"/>
    <property type="gene ID" value="TuG1812G0500004523.01"/>
</dbReference>
<proteinExistence type="predicted"/>
<reference evidence="3" key="1">
    <citation type="journal article" date="2013" name="Nature">
        <title>Draft genome of the wheat A-genome progenitor Triticum urartu.</title>
        <authorList>
            <person name="Ling H.Q."/>
            <person name="Zhao S."/>
            <person name="Liu D."/>
            <person name="Wang J."/>
            <person name="Sun H."/>
            <person name="Zhang C."/>
            <person name="Fan H."/>
            <person name="Li D."/>
            <person name="Dong L."/>
            <person name="Tao Y."/>
            <person name="Gao C."/>
            <person name="Wu H."/>
            <person name="Li Y."/>
            <person name="Cui Y."/>
            <person name="Guo X."/>
            <person name="Zheng S."/>
            <person name="Wang B."/>
            <person name="Yu K."/>
            <person name="Liang Q."/>
            <person name="Yang W."/>
            <person name="Lou X."/>
            <person name="Chen J."/>
            <person name="Feng M."/>
            <person name="Jian J."/>
            <person name="Zhang X."/>
            <person name="Luo G."/>
            <person name="Jiang Y."/>
            <person name="Liu J."/>
            <person name="Wang Z."/>
            <person name="Sha Y."/>
            <person name="Zhang B."/>
            <person name="Wu H."/>
            <person name="Tang D."/>
            <person name="Shen Q."/>
            <person name="Xue P."/>
            <person name="Zou S."/>
            <person name="Wang X."/>
            <person name="Liu X."/>
            <person name="Wang F."/>
            <person name="Yang Y."/>
            <person name="An X."/>
            <person name="Dong Z."/>
            <person name="Zhang K."/>
            <person name="Zhang X."/>
            <person name="Luo M.C."/>
            <person name="Dvorak J."/>
            <person name="Tong Y."/>
            <person name="Wang J."/>
            <person name="Yang H."/>
            <person name="Li Z."/>
            <person name="Wang D."/>
            <person name="Zhang A."/>
            <person name="Wang J."/>
        </authorList>
    </citation>
    <scope>NUCLEOTIDE SEQUENCE</scope>
    <source>
        <strain evidence="3">cv. G1812</strain>
    </source>
</reference>
<reference evidence="2" key="3">
    <citation type="submission" date="2022-06" db="UniProtKB">
        <authorList>
            <consortium name="EnsemblPlants"/>
        </authorList>
    </citation>
    <scope>IDENTIFICATION</scope>
</reference>
<dbReference type="EnsemblPlants" id="TuG1812G0500004523.01.T02">
    <property type="protein sequence ID" value="TuG1812G0500004523.01.T02.cds302873"/>
    <property type="gene ID" value="TuG1812G0500004523.01"/>
</dbReference>
<accession>A0A8R7QJ65</accession>
<protein>
    <submittedName>
        <fullName evidence="2">Uncharacterized protein</fullName>
    </submittedName>
</protein>
<sequence length="109" mass="12405">MKRNGGIQSFFRNYEAAKRRKVVAEEQPEYIVSNIEDEAVHSPPPVHSAEIEFDIEDEAVHSNAEIESDSQDEAVHSPCARPYNIQWLPPDSGERIPILEYDVDDPDEV</sequence>
<feature type="region of interest" description="Disordered" evidence="1">
    <location>
        <begin position="85"/>
        <end position="109"/>
    </location>
</feature>
<reference evidence="2" key="2">
    <citation type="submission" date="2018-03" db="EMBL/GenBank/DDBJ databases">
        <title>The Triticum urartu genome reveals the dynamic nature of wheat genome evolution.</title>
        <authorList>
            <person name="Ling H."/>
            <person name="Ma B."/>
            <person name="Shi X."/>
            <person name="Liu H."/>
            <person name="Dong L."/>
            <person name="Sun H."/>
            <person name="Cao Y."/>
            <person name="Gao Q."/>
            <person name="Zheng S."/>
            <person name="Li Y."/>
            <person name="Yu Y."/>
            <person name="Du H."/>
            <person name="Qi M."/>
            <person name="Li Y."/>
            <person name="Yu H."/>
            <person name="Cui Y."/>
            <person name="Wang N."/>
            <person name="Chen C."/>
            <person name="Wu H."/>
            <person name="Zhao Y."/>
            <person name="Zhang J."/>
            <person name="Li Y."/>
            <person name="Zhou W."/>
            <person name="Zhang B."/>
            <person name="Hu W."/>
            <person name="Eijk M."/>
            <person name="Tang J."/>
            <person name="Witsenboer H."/>
            <person name="Zhao S."/>
            <person name="Li Z."/>
            <person name="Zhang A."/>
            <person name="Wang D."/>
            <person name="Liang C."/>
        </authorList>
    </citation>
    <scope>NUCLEOTIDE SEQUENCE [LARGE SCALE GENOMIC DNA]</scope>
    <source>
        <strain evidence="2">cv. G1812</strain>
    </source>
</reference>
<dbReference type="AlphaFoldDB" id="A0A8R7QJ65"/>
<evidence type="ECO:0000256" key="1">
    <source>
        <dbReference type="SAM" id="MobiDB-lite"/>
    </source>
</evidence>